<feature type="region of interest" description="Disordered" evidence="1">
    <location>
        <begin position="656"/>
        <end position="684"/>
    </location>
</feature>
<protein>
    <submittedName>
        <fullName evidence="3">Uncharacterized protein LOC107267265 isoform X1</fullName>
    </submittedName>
</protein>
<keyword evidence="2" id="KW-1185">Reference proteome</keyword>
<feature type="compositionally biased region" description="Polar residues" evidence="1">
    <location>
        <begin position="274"/>
        <end position="284"/>
    </location>
</feature>
<feature type="compositionally biased region" description="Basic residues" evidence="1">
    <location>
        <begin position="383"/>
        <end position="395"/>
    </location>
</feature>
<evidence type="ECO:0000313" key="3">
    <source>
        <dbReference type="RefSeq" id="XP_015594216.1"/>
    </source>
</evidence>
<feature type="region of interest" description="Disordered" evidence="1">
    <location>
        <begin position="273"/>
        <end position="301"/>
    </location>
</feature>
<sequence>MQWRRQRRVTHVIGSSNHVLLLARYQDAPPGEEDEEDGLRNGYVRGQENGSSSRTFDRNAQTNYKPRRTYTGNTSGYGSSSSRSRKDDSADSPSQPKIIFNEDEYTRITTPRQDVLFKKGYLSQKKPWASTASTSATPSTTESQSASHSTADGSETTEDQQLLDRDSAAGEFPPVIEMAPPRAYGTIYDHNSGYYYEYPLMIVGPPVPSQVGPNVLAAVPCGPVPLRPIEWVNPAFVPRLASNQYGMVDYQVEHSPEIAMDPGTELINAEAANGNESESGTANGVESGADEEPTEDTIEEPVEEVIEEPLEEVIENGPIPFMDPAIAQPIHIPHIPPGPQQYMYPGHFMFGPSLVNVNGVTIQTGPMVRSNDAAVTTAAAAAKRRKKKKRRKQKRLAQGNTEDEEEEEYSSDCDPGATSSRLPWAANSSKGTTTSTSVHRPLNPECQEFQLRSIVQPEVSAVANNSDAAVVPDVSSIEESPPADCSSGLSGPLQASSLGSVETTSESIETTSTSTEALEISGKIPNNVLDKSNGDMLKNNTSRLVSESINEDSSSVCLNDRSDDLDNDVRRLKDRLDEPEEKVEESKTIGMDDVAMKDNDLLLDVDSRKLSKIDSVNGDENLKQSNGQIKDTEVIVSYKKKSDKIELNSINVNIETSTRPISPSGGSSLDKPCSRPTSPEINKTTTPINAEAQRLPESYESLVTKPPVPAPRRKYSAKGLKFVREPTPGPDLDTETNVDVEEALKAKEEILEPGSTEVVHIQTSTSSVESISVPNELKSKDQEKHKLENGGNKNEIDDQIFVALNDDSSRNIQSRLSDHPITDAVTEWLRKSNSPDIFLTPMDLANSETDEDEEDVMDVDEPPKNLQGNPMPALSANGDVADDEVSSLRVANRGEFARTNIETVKTEKKSMKPAVVGKKRRSKASGRKTGSGSENKTNSKKNYISAHVHEPETKAMIRNGELLLRDVGEVCELTEEDSDAGMRVALSSRMDSEGVDTESTRGTNQDRVKNNEVKIESGSSNGNEKEVLVKKDAVSVKDIRTFERGEIVVSMSGKLLPGASYEALVLDHRVANQTESKNTRRNDVGESNKKEAQVFERMRESSSIEDDVSAMASLGSIEEPDVLECWEAETIEPVTTPKRMMQTRGVSQDGEAAEEDAEGADIASVEHVRKYYRLARESATSLEEEEVNETRTPVSSSKSRTVPNSPERMIESLCSEEIPVIVPAEIHEKFLEKDIVPVDEAFEVYESCYTGKTPFFSLDSKHDKSRPIYGQEEEGPVPCKAVCCNIQ</sequence>
<gene>
    <name evidence="3" type="primary">LOC107267265</name>
</gene>
<accession>A0AAJ7BTU1</accession>
<feature type="compositionally biased region" description="Polar residues" evidence="1">
    <location>
        <begin position="656"/>
        <end position="667"/>
    </location>
</feature>
<evidence type="ECO:0000313" key="2">
    <source>
        <dbReference type="Proteomes" id="UP000694920"/>
    </source>
</evidence>
<dbReference type="Proteomes" id="UP000694920">
    <property type="component" value="Unplaced"/>
</dbReference>
<evidence type="ECO:0000256" key="1">
    <source>
        <dbReference type="SAM" id="MobiDB-lite"/>
    </source>
</evidence>
<feature type="region of interest" description="Disordered" evidence="1">
    <location>
        <begin position="907"/>
        <end position="942"/>
    </location>
</feature>
<dbReference type="KEGG" id="ccin:107267265"/>
<feature type="compositionally biased region" description="Acidic residues" evidence="1">
    <location>
        <begin position="401"/>
        <end position="411"/>
    </location>
</feature>
<dbReference type="GeneID" id="107267265"/>
<reference evidence="3" key="1">
    <citation type="submission" date="2025-08" db="UniProtKB">
        <authorList>
            <consortium name="RefSeq"/>
        </authorList>
    </citation>
    <scope>IDENTIFICATION</scope>
</reference>
<feature type="compositionally biased region" description="Polar residues" evidence="1">
    <location>
        <begin position="1190"/>
        <end position="1204"/>
    </location>
</feature>
<feature type="region of interest" description="Disordered" evidence="1">
    <location>
        <begin position="762"/>
        <end position="793"/>
    </location>
</feature>
<organism evidence="2 3">
    <name type="scientific">Cephus cinctus</name>
    <name type="common">Wheat stem sawfly</name>
    <dbReference type="NCBI Taxonomy" id="211228"/>
    <lineage>
        <taxon>Eukaryota</taxon>
        <taxon>Metazoa</taxon>
        <taxon>Ecdysozoa</taxon>
        <taxon>Arthropoda</taxon>
        <taxon>Hexapoda</taxon>
        <taxon>Insecta</taxon>
        <taxon>Pterygota</taxon>
        <taxon>Neoptera</taxon>
        <taxon>Endopterygota</taxon>
        <taxon>Hymenoptera</taxon>
        <taxon>Cephoidea</taxon>
        <taxon>Cephidae</taxon>
        <taxon>Cephus</taxon>
    </lineage>
</organism>
<feature type="compositionally biased region" description="Polar residues" evidence="1">
    <location>
        <begin position="675"/>
        <end position="684"/>
    </location>
</feature>
<feature type="compositionally biased region" description="Polar residues" evidence="1">
    <location>
        <begin position="417"/>
        <end position="438"/>
    </location>
</feature>
<feature type="region of interest" description="Disordered" evidence="1">
    <location>
        <begin position="28"/>
        <end position="105"/>
    </location>
</feature>
<feature type="region of interest" description="Disordered" evidence="1">
    <location>
        <begin position="383"/>
        <end position="442"/>
    </location>
</feature>
<proteinExistence type="predicted"/>
<name>A0AAJ7BTU1_CEPCN</name>
<feature type="region of interest" description="Disordered" evidence="1">
    <location>
        <begin position="127"/>
        <end position="162"/>
    </location>
</feature>
<dbReference type="RefSeq" id="XP_015594216.1">
    <property type="nucleotide sequence ID" value="XM_015738730.2"/>
</dbReference>
<feature type="compositionally biased region" description="Polar residues" evidence="1">
    <location>
        <begin position="762"/>
        <end position="773"/>
    </location>
</feature>
<feature type="compositionally biased region" description="Basic residues" evidence="1">
    <location>
        <begin position="917"/>
        <end position="926"/>
    </location>
</feature>
<feature type="region of interest" description="Disordered" evidence="1">
    <location>
        <begin position="1179"/>
        <end position="1206"/>
    </location>
</feature>
<feature type="compositionally biased region" description="Polar residues" evidence="1">
    <location>
        <begin position="487"/>
        <end position="501"/>
    </location>
</feature>
<feature type="compositionally biased region" description="Low complexity" evidence="1">
    <location>
        <begin position="502"/>
        <end position="516"/>
    </location>
</feature>
<feature type="region of interest" description="Disordered" evidence="1">
    <location>
        <begin position="473"/>
        <end position="516"/>
    </location>
</feature>
<feature type="compositionally biased region" description="Low complexity" evidence="1">
    <location>
        <begin position="129"/>
        <end position="147"/>
    </location>
</feature>
<feature type="compositionally biased region" description="Basic and acidic residues" evidence="1">
    <location>
        <begin position="777"/>
        <end position="788"/>
    </location>
</feature>
<feature type="compositionally biased region" description="Low complexity" evidence="1">
    <location>
        <begin position="69"/>
        <end position="82"/>
    </location>
</feature>
<feature type="compositionally biased region" description="Acidic residues" evidence="1">
    <location>
        <begin position="288"/>
        <end position="301"/>
    </location>
</feature>
<feature type="compositionally biased region" description="Polar residues" evidence="1">
    <location>
        <begin position="48"/>
        <end position="64"/>
    </location>
</feature>